<dbReference type="EMBL" id="CP097357">
    <property type="protein sequence ID" value="UYV30392.1"/>
    <property type="molecule type" value="Genomic_DNA"/>
</dbReference>
<evidence type="ECO:0000313" key="1">
    <source>
        <dbReference type="EMBL" id="UYV30392.1"/>
    </source>
</evidence>
<accession>A0AA46UR57</accession>
<keyword evidence="1" id="KW-0614">Plasmid</keyword>
<dbReference type="RefSeq" id="WP_054390044.1">
    <property type="nucleotide sequence ID" value="NZ_CP062152.1"/>
</dbReference>
<organism evidence="1 2">
    <name type="scientific">Vibrio parahaemolyticus</name>
    <dbReference type="NCBI Taxonomy" id="670"/>
    <lineage>
        <taxon>Bacteria</taxon>
        <taxon>Pseudomonadati</taxon>
        <taxon>Pseudomonadota</taxon>
        <taxon>Gammaproteobacteria</taxon>
        <taxon>Vibrionales</taxon>
        <taxon>Vibrionaceae</taxon>
        <taxon>Vibrio</taxon>
    </lineage>
</organism>
<sequence>MKQIPDEFTLKTGRYYDFEQVLYCYLTEQDAEDAVYFIVDPSRGMSYEIRVPLNLHSSDKEIKERVLKSFMNDDYVGSPVNFQQKLTKFGWRNHKEKL</sequence>
<protein>
    <submittedName>
        <fullName evidence="1">Uncharacterized protein</fullName>
    </submittedName>
</protein>
<dbReference type="Proteomes" id="UP001163036">
    <property type="component" value="Plasmid pVP-16-VB00198-1"/>
</dbReference>
<name>A0AA46UR57_VIBPH</name>
<dbReference type="AlphaFoldDB" id="A0AA46UR57"/>
<geneLocation type="plasmid" evidence="1 2">
    <name>pVP-16-VB00198-1</name>
</geneLocation>
<reference evidence="1" key="1">
    <citation type="submission" date="2022-05" db="EMBL/GenBank/DDBJ databases">
        <title>Megaplasmid of Vibrio parahaemolyticus.</title>
        <authorList>
            <person name="Strauch E."/>
            <person name="Borowiak M."/>
        </authorList>
    </citation>
    <scope>NUCLEOTIDE SEQUENCE</scope>
    <source>
        <strain evidence="1">16-VB00198</strain>
        <plasmid evidence="1">pVP-16-VB00198-1</plasmid>
    </source>
</reference>
<evidence type="ECO:0000313" key="2">
    <source>
        <dbReference type="Proteomes" id="UP001163036"/>
    </source>
</evidence>
<gene>
    <name evidence="1" type="ORF">M5598_25630</name>
</gene>
<proteinExistence type="predicted"/>